<evidence type="ECO:0000313" key="2">
    <source>
        <dbReference type="Proteomes" id="UP000032142"/>
    </source>
</evidence>
<accession>A0A0B0M752</accession>
<proteinExistence type="predicted"/>
<name>A0A0B0M752_GOSAR</name>
<sequence length="13" mass="1684">MSVFQKINLYRER</sequence>
<organism evidence="1 2">
    <name type="scientific">Gossypium arboreum</name>
    <name type="common">Tree cotton</name>
    <name type="synonym">Gossypium nanking</name>
    <dbReference type="NCBI Taxonomy" id="29729"/>
    <lineage>
        <taxon>Eukaryota</taxon>
        <taxon>Viridiplantae</taxon>
        <taxon>Streptophyta</taxon>
        <taxon>Embryophyta</taxon>
        <taxon>Tracheophyta</taxon>
        <taxon>Spermatophyta</taxon>
        <taxon>Magnoliopsida</taxon>
        <taxon>eudicotyledons</taxon>
        <taxon>Gunneridae</taxon>
        <taxon>Pentapetalae</taxon>
        <taxon>rosids</taxon>
        <taxon>malvids</taxon>
        <taxon>Malvales</taxon>
        <taxon>Malvaceae</taxon>
        <taxon>Malvoideae</taxon>
        <taxon>Gossypium</taxon>
    </lineage>
</organism>
<protein>
    <submittedName>
        <fullName evidence="1">Uncharacterized protein</fullName>
    </submittedName>
</protein>
<evidence type="ECO:0000313" key="1">
    <source>
        <dbReference type="EMBL" id="KHF97857.1"/>
    </source>
</evidence>
<reference evidence="2" key="1">
    <citation type="submission" date="2014-09" db="EMBL/GenBank/DDBJ databases">
        <authorList>
            <person name="Mudge J."/>
            <person name="Ramaraj T."/>
            <person name="Lindquist I.E."/>
            <person name="Bharti A.K."/>
            <person name="Sundararajan A."/>
            <person name="Cameron C.T."/>
            <person name="Woodward J.E."/>
            <person name="May G.D."/>
            <person name="Brubaker C."/>
            <person name="Broadhvest J."/>
            <person name="Wilkins T.A."/>
        </authorList>
    </citation>
    <scope>NUCLEOTIDE SEQUENCE</scope>
    <source>
        <strain evidence="2">cv. AKA8401</strain>
    </source>
</reference>
<gene>
    <name evidence="1" type="ORF">F383_36958</name>
</gene>
<keyword evidence="2" id="KW-1185">Reference proteome</keyword>
<comment type="caution">
    <text evidence="1">The sequence shown here is derived from an EMBL/GenBank/DDBJ whole genome shotgun (WGS) entry which is preliminary data.</text>
</comment>
<dbReference type="Proteomes" id="UP000032142">
    <property type="component" value="Unassembled WGS sequence"/>
</dbReference>
<dbReference type="EMBL" id="JRRC01019941">
    <property type="protein sequence ID" value="KHF97857.1"/>
    <property type="molecule type" value="Genomic_DNA"/>
</dbReference>